<gene>
    <name evidence="3" type="primary">LOC101848518</name>
</gene>
<reference evidence="3" key="1">
    <citation type="submission" date="2025-08" db="UniProtKB">
        <authorList>
            <consortium name="RefSeq"/>
        </authorList>
    </citation>
    <scope>IDENTIFICATION</scope>
</reference>
<proteinExistence type="predicted"/>
<evidence type="ECO:0000313" key="3">
    <source>
        <dbReference type="RefSeq" id="XP_012937728.1"/>
    </source>
</evidence>
<feature type="compositionally biased region" description="Polar residues" evidence="1">
    <location>
        <begin position="195"/>
        <end position="208"/>
    </location>
</feature>
<organism evidence="2 3">
    <name type="scientific">Aplysia californica</name>
    <name type="common">California sea hare</name>
    <dbReference type="NCBI Taxonomy" id="6500"/>
    <lineage>
        <taxon>Eukaryota</taxon>
        <taxon>Metazoa</taxon>
        <taxon>Spiralia</taxon>
        <taxon>Lophotrochozoa</taxon>
        <taxon>Mollusca</taxon>
        <taxon>Gastropoda</taxon>
        <taxon>Heterobranchia</taxon>
        <taxon>Euthyneura</taxon>
        <taxon>Tectipleura</taxon>
        <taxon>Aplysiida</taxon>
        <taxon>Aplysioidea</taxon>
        <taxon>Aplysiidae</taxon>
        <taxon>Aplysia</taxon>
    </lineage>
</organism>
<dbReference type="Proteomes" id="UP000694888">
    <property type="component" value="Unplaced"/>
</dbReference>
<dbReference type="RefSeq" id="XP_012937728.1">
    <property type="nucleotide sequence ID" value="XM_013082274.2"/>
</dbReference>
<dbReference type="GeneID" id="101848518"/>
<sequence>MAQYASLWTSSRDPEFQHMKKVKQLTERNLSIDLAKMELKHKRTIRKVRSDIRENMTILDELNREKRKRARLLLATFLRHHSKKQARRWMARTGITGRRPASDDQHYLWHTKTLGQHSNTPAVSPVSPSNQQTLPWKPSRALSPANADCNTKASELTKGNVRNSKKFGNNLEVPSYKGSWNLALKRPSIDKMQRANPSNKSNLPTQDSRNTKGREQIQGNEGTQQKKKKVRIQDHLTMSRYVNSKGQVMMTHTFPFVYHSDGYKPCDRYGLFRECTDLDPYKDDVTSRRGSNAPPGAGRKSFSEVTELPVAVRERGSSLQRITLAVAAIRALGGKH</sequence>
<keyword evidence="2" id="KW-1185">Reference proteome</keyword>
<feature type="region of interest" description="Disordered" evidence="1">
    <location>
        <begin position="187"/>
        <end position="231"/>
    </location>
</feature>
<feature type="region of interest" description="Disordered" evidence="1">
    <location>
        <begin position="116"/>
        <end position="172"/>
    </location>
</feature>
<evidence type="ECO:0000313" key="2">
    <source>
        <dbReference type="Proteomes" id="UP000694888"/>
    </source>
</evidence>
<feature type="compositionally biased region" description="Polar residues" evidence="1">
    <location>
        <begin position="116"/>
        <end position="134"/>
    </location>
</feature>
<accession>A0ABM0ZZH4</accession>
<evidence type="ECO:0000256" key="1">
    <source>
        <dbReference type="SAM" id="MobiDB-lite"/>
    </source>
</evidence>
<protein>
    <submittedName>
        <fullName evidence="3">Uncharacterized protein LOC101848518</fullName>
    </submittedName>
</protein>
<name>A0ABM0ZZH4_APLCA</name>